<organism evidence="10 11">
    <name type="scientific">Novosphingobium olei</name>
    <dbReference type="NCBI Taxonomy" id="2728851"/>
    <lineage>
        <taxon>Bacteria</taxon>
        <taxon>Pseudomonadati</taxon>
        <taxon>Pseudomonadota</taxon>
        <taxon>Alphaproteobacteria</taxon>
        <taxon>Sphingomonadales</taxon>
        <taxon>Sphingomonadaceae</taxon>
        <taxon>Novosphingobium</taxon>
    </lineage>
</organism>
<dbReference type="NCBIfam" id="TIGR00380">
    <property type="entry name" value="cobal_cbiB"/>
    <property type="match status" value="1"/>
</dbReference>
<dbReference type="InterPro" id="IPR004485">
    <property type="entry name" value="Cobalamin_biosynth_CobD/CbiB"/>
</dbReference>
<comment type="similarity">
    <text evidence="3 9">Belongs to the CobD/CbiB family.</text>
</comment>
<evidence type="ECO:0000256" key="5">
    <source>
        <dbReference type="ARBA" id="ARBA00022573"/>
    </source>
</evidence>
<keyword evidence="7 9" id="KW-1133">Transmembrane helix</keyword>
<comment type="function">
    <text evidence="9">Converts cobyric acid to cobinamide by the addition of aminopropanol on the F carboxylic group.</text>
</comment>
<dbReference type="GO" id="GO:0009236">
    <property type="term" value="P:cobalamin biosynthetic process"/>
    <property type="evidence" value="ECO:0007669"/>
    <property type="project" value="UniProtKB-UniRule"/>
</dbReference>
<dbReference type="GO" id="GO:0015420">
    <property type="term" value="F:ABC-type vitamin B12 transporter activity"/>
    <property type="evidence" value="ECO:0007669"/>
    <property type="project" value="UniProtKB-UniRule"/>
</dbReference>
<comment type="pathway">
    <text evidence="2 9">Cofactor biosynthesis; adenosylcobalamin biosynthesis.</text>
</comment>
<dbReference type="Proteomes" id="UP000583556">
    <property type="component" value="Unassembled WGS sequence"/>
</dbReference>
<proteinExistence type="inferred from homology"/>
<keyword evidence="11" id="KW-1185">Reference proteome</keyword>
<dbReference type="EMBL" id="JABBGM010000011">
    <property type="protein sequence ID" value="NML95605.1"/>
    <property type="molecule type" value="Genomic_DNA"/>
</dbReference>
<protein>
    <recommendedName>
        <fullName evidence="9">Cobalamin biosynthesis protein CobD</fullName>
    </recommendedName>
</protein>
<keyword evidence="4 9" id="KW-1003">Cell membrane</keyword>
<evidence type="ECO:0000256" key="3">
    <source>
        <dbReference type="ARBA" id="ARBA00006263"/>
    </source>
</evidence>
<evidence type="ECO:0000313" key="10">
    <source>
        <dbReference type="EMBL" id="NML95605.1"/>
    </source>
</evidence>
<feature type="transmembrane region" description="Helical" evidence="9">
    <location>
        <begin position="284"/>
        <end position="303"/>
    </location>
</feature>
<sequence>MADPLAIALAFALEAVLGWPRWLYHLVGHPVGLAARLIAACDIRFNRVGLPRRTLGIVAQIFLIGAAAGLGLLLQALLDSPLLLALAAWPTLAARSLDDHLRPILAALRAGDLPAACAALGRIVGRDTHELGEDGIARAAIESLAESLCDGVIAPLFWLAVGGLPLAFAYKAANTADSMVGHIEEPYRAYGWAAARFDDLANLIPARLSALLIVVVAGKGARVLCRDHGQHASPNAGWPEAAMAGALGVRLAGPARYDGVVYDKPWIGDGVAPGMADLARAISIYRRAWIALAIMTGIGALWFR</sequence>
<reference evidence="10 11" key="1">
    <citation type="submission" date="2020-04" db="EMBL/GenBank/DDBJ databases">
        <title>Novosphingobium sp. TW-4 isolated from soil.</title>
        <authorList>
            <person name="Dahal R.H."/>
            <person name="Chaudhary D.K."/>
        </authorList>
    </citation>
    <scope>NUCLEOTIDE SEQUENCE [LARGE SCALE GENOMIC DNA]</scope>
    <source>
        <strain evidence="10 11">TW-4</strain>
    </source>
</reference>
<evidence type="ECO:0000256" key="8">
    <source>
        <dbReference type="ARBA" id="ARBA00023136"/>
    </source>
</evidence>
<dbReference type="PANTHER" id="PTHR34308:SF1">
    <property type="entry name" value="COBALAMIN BIOSYNTHESIS PROTEIN CBIB"/>
    <property type="match status" value="1"/>
</dbReference>
<comment type="caution">
    <text evidence="9">Lacks conserved residue(s) required for the propagation of feature annotation.</text>
</comment>
<dbReference type="GO" id="GO:0005886">
    <property type="term" value="C:plasma membrane"/>
    <property type="evidence" value="ECO:0007669"/>
    <property type="project" value="UniProtKB-SubCell"/>
</dbReference>
<comment type="caution">
    <text evidence="10">The sequence shown here is derived from an EMBL/GenBank/DDBJ whole genome shotgun (WGS) entry which is preliminary data.</text>
</comment>
<keyword evidence="5 9" id="KW-0169">Cobalamin biosynthesis</keyword>
<dbReference type="PANTHER" id="PTHR34308">
    <property type="entry name" value="COBALAMIN BIOSYNTHESIS PROTEIN CBIB"/>
    <property type="match status" value="1"/>
</dbReference>
<feature type="transmembrane region" description="Helical" evidence="9">
    <location>
        <begin position="152"/>
        <end position="170"/>
    </location>
</feature>
<evidence type="ECO:0000256" key="2">
    <source>
        <dbReference type="ARBA" id="ARBA00004953"/>
    </source>
</evidence>
<evidence type="ECO:0000256" key="4">
    <source>
        <dbReference type="ARBA" id="ARBA00022475"/>
    </source>
</evidence>
<comment type="subcellular location">
    <subcellularLocation>
        <location evidence="1 9">Cell membrane</location>
        <topology evidence="1 9">Multi-pass membrane protein</topology>
    </subcellularLocation>
</comment>
<evidence type="ECO:0000256" key="9">
    <source>
        <dbReference type="HAMAP-Rule" id="MF_00024"/>
    </source>
</evidence>
<feature type="transmembrane region" description="Helical" evidence="9">
    <location>
        <begin position="57"/>
        <end position="78"/>
    </location>
</feature>
<dbReference type="GO" id="GO:0048472">
    <property type="term" value="F:threonine-phosphate decarboxylase activity"/>
    <property type="evidence" value="ECO:0007669"/>
    <property type="project" value="InterPro"/>
</dbReference>
<evidence type="ECO:0000313" key="11">
    <source>
        <dbReference type="Proteomes" id="UP000583556"/>
    </source>
</evidence>
<name>A0A7Y0BSR3_9SPHN</name>
<dbReference type="RefSeq" id="WP_169494813.1">
    <property type="nucleotide sequence ID" value="NZ_JABBGM010000011.1"/>
</dbReference>
<dbReference type="AlphaFoldDB" id="A0A7Y0BSR3"/>
<evidence type="ECO:0000256" key="6">
    <source>
        <dbReference type="ARBA" id="ARBA00022692"/>
    </source>
</evidence>
<keyword evidence="6 9" id="KW-0812">Transmembrane</keyword>
<gene>
    <name evidence="9 10" type="primary">cobD</name>
    <name evidence="10" type="ORF">HHL27_18180</name>
</gene>
<evidence type="ECO:0000256" key="7">
    <source>
        <dbReference type="ARBA" id="ARBA00022989"/>
    </source>
</evidence>
<dbReference type="HAMAP" id="MF_00024">
    <property type="entry name" value="CobD_CbiB"/>
    <property type="match status" value="1"/>
</dbReference>
<evidence type="ECO:0000256" key="1">
    <source>
        <dbReference type="ARBA" id="ARBA00004651"/>
    </source>
</evidence>
<keyword evidence="8 9" id="KW-0472">Membrane</keyword>
<dbReference type="UniPathway" id="UPA00148"/>
<accession>A0A7Y0BSR3</accession>
<dbReference type="Pfam" id="PF03186">
    <property type="entry name" value="CobD_Cbib"/>
    <property type="match status" value="1"/>
</dbReference>